<protein>
    <recommendedName>
        <fullName evidence="7">HMG box domain-containing protein</fullName>
    </recommendedName>
</protein>
<dbReference type="SUPFAM" id="SSF47095">
    <property type="entry name" value="HMG-box"/>
    <property type="match status" value="2"/>
</dbReference>
<evidence type="ECO:0000256" key="4">
    <source>
        <dbReference type="ARBA" id="ARBA00023242"/>
    </source>
</evidence>
<evidence type="ECO:0000256" key="1">
    <source>
        <dbReference type="ARBA" id="ARBA00004123"/>
    </source>
</evidence>
<evidence type="ECO:0000313" key="9">
    <source>
        <dbReference type="Proteomes" id="UP001642540"/>
    </source>
</evidence>
<dbReference type="PRINTS" id="PR00886">
    <property type="entry name" value="HIGHMOBLTY12"/>
</dbReference>
<gene>
    <name evidence="8" type="ORF">ODALV1_LOCUS4477</name>
</gene>
<evidence type="ECO:0000256" key="2">
    <source>
        <dbReference type="ARBA" id="ARBA00008774"/>
    </source>
</evidence>
<dbReference type="PROSITE" id="PS50118">
    <property type="entry name" value="HMG_BOX_2"/>
    <property type="match status" value="2"/>
</dbReference>
<dbReference type="Gene3D" id="1.10.30.10">
    <property type="entry name" value="High mobility group box domain"/>
    <property type="match status" value="2"/>
</dbReference>
<dbReference type="InterPro" id="IPR050342">
    <property type="entry name" value="HMGB"/>
</dbReference>
<feature type="compositionally biased region" description="Acidic residues" evidence="6">
    <location>
        <begin position="196"/>
        <end position="213"/>
    </location>
</feature>
<organism evidence="8 9">
    <name type="scientific">Orchesella dallaii</name>
    <dbReference type="NCBI Taxonomy" id="48710"/>
    <lineage>
        <taxon>Eukaryota</taxon>
        <taxon>Metazoa</taxon>
        <taxon>Ecdysozoa</taxon>
        <taxon>Arthropoda</taxon>
        <taxon>Hexapoda</taxon>
        <taxon>Collembola</taxon>
        <taxon>Entomobryomorpha</taxon>
        <taxon>Entomobryoidea</taxon>
        <taxon>Orchesellidae</taxon>
        <taxon>Orchesellinae</taxon>
        <taxon>Orchesella</taxon>
    </lineage>
</organism>
<feature type="DNA-binding region" description="HMG box" evidence="5">
    <location>
        <begin position="10"/>
        <end position="95"/>
    </location>
</feature>
<keyword evidence="3 5" id="KW-0238">DNA-binding</keyword>
<evidence type="ECO:0000259" key="7">
    <source>
        <dbReference type="PROSITE" id="PS50118"/>
    </source>
</evidence>
<dbReference type="SMART" id="SM00398">
    <property type="entry name" value="HMG"/>
    <property type="match status" value="2"/>
</dbReference>
<keyword evidence="4 5" id="KW-0539">Nucleus</keyword>
<dbReference type="Pfam" id="PF00505">
    <property type="entry name" value="HMG_box"/>
    <property type="match status" value="1"/>
</dbReference>
<sequence length="213" mass="25299">MPRSKNDSKPRGRMTAYAFFVQTCREEHKKKHPDESVVFSEFSRKCAERWKVRKIIPEICYSYVIETMSEKEKKRFQEMADRDKKRYELEMQDYVPPKGEKGRGKKRRHTKDPNAPKRSLSAFFWFCNDERSKVKGMNPEYGVGEIAKELGKLWSEAEPDTKRKYEAMAERDKARYEREMTAYKKRGKVEAPPAIDNDDDEEEAEDDDEDEDE</sequence>
<evidence type="ECO:0000256" key="3">
    <source>
        <dbReference type="ARBA" id="ARBA00023125"/>
    </source>
</evidence>
<keyword evidence="9" id="KW-1185">Reference proteome</keyword>
<evidence type="ECO:0000256" key="5">
    <source>
        <dbReference type="PROSITE-ProRule" id="PRU00267"/>
    </source>
</evidence>
<dbReference type="PANTHER" id="PTHR48112">
    <property type="entry name" value="HIGH MOBILITY GROUP PROTEIN DSP1"/>
    <property type="match status" value="1"/>
</dbReference>
<dbReference type="EMBL" id="CAXLJM020000013">
    <property type="protein sequence ID" value="CAL8079808.1"/>
    <property type="molecule type" value="Genomic_DNA"/>
</dbReference>
<comment type="caution">
    <text evidence="8">The sequence shown here is derived from an EMBL/GenBank/DDBJ whole genome shotgun (WGS) entry which is preliminary data.</text>
</comment>
<dbReference type="Proteomes" id="UP001642540">
    <property type="component" value="Unassembled WGS sequence"/>
</dbReference>
<comment type="similarity">
    <text evidence="2">Belongs to the HMGB family.</text>
</comment>
<feature type="domain" description="HMG box" evidence="7">
    <location>
        <begin position="116"/>
        <end position="184"/>
    </location>
</feature>
<accession>A0ABP1PW95</accession>
<dbReference type="Pfam" id="PF09011">
    <property type="entry name" value="HMG_box_2"/>
    <property type="match status" value="1"/>
</dbReference>
<dbReference type="InterPro" id="IPR009071">
    <property type="entry name" value="HMG_box_dom"/>
</dbReference>
<comment type="subcellular location">
    <subcellularLocation>
        <location evidence="1">Nucleus</location>
    </subcellularLocation>
</comment>
<proteinExistence type="inferred from homology"/>
<dbReference type="InterPro" id="IPR036910">
    <property type="entry name" value="HMG_box_dom_sf"/>
</dbReference>
<evidence type="ECO:0000313" key="8">
    <source>
        <dbReference type="EMBL" id="CAL8079808.1"/>
    </source>
</evidence>
<name>A0ABP1PW95_9HEXA</name>
<dbReference type="PANTHER" id="PTHR48112:SF32">
    <property type="entry name" value="HIGH MOBILITY GROUP PROTEIN B3"/>
    <property type="match status" value="1"/>
</dbReference>
<dbReference type="CDD" id="cd21978">
    <property type="entry name" value="HMG-box_HMGB_rpt1"/>
    <property type="match status" value="1"/>
</dbReference>
<feature type="domain" description="HMG box" evidence="7">
    <location>
        <begin position="10"/>
        <end position="95"/>
    </location>
</feature>
<feature type="DNA-binding region" description="HMG box" evidence="5">
    <location>
        <begin position="116"/>
        <end position="184"/>
    </location>
</feature>
<feature type="region of interest" description="Disordered" evidence="6">
    <location>
        <begin position="94"/>
        <end position="116"/>
    </location>
</feature>
<reference evidence="8 9" key="1">
    <citation type="submission" date="2024-08" db="EMBL/GenBank/DDBJ databases">
        <authorList>
            <person name="Cucini C."/>
            <person name="Frati F."/>
        </authorList>
    </citation>
    <scope>NUCLEOTIDE SEQUENCE [LARGE SCALE GENOMIC DNA]</scope>
</reference>
<feature type="region of interest" description="Disordered" evidence="6">
    <location>
        <begin position="184"/>
        <end position="213"/>
    </location>
</feature>
<evidence type="ECO:0000256" key="6">
    <source>
        <dbReference type="SAM" id="MobiDB-lite"/>
    </source>
</evidence>